<feature type="transmembrane region" description="Helical" evidence="6">
    <location>
        <begin position="68"/>
        <end position="88"/>
    </location>
</feature>
<dbReference type="InterPro" id="IPR011701">
    <property type="entry name" value="MFS"/>
</dbReference>
<evidence type="ECO:0000256" key="3">
    <source>
        <dbReference type="ARBA" id="ARBA00022989"/>
    </source>
</evidence>
<reference evidence="8 9" key="1">
    <citation type="journal article" date="2019" name="Int. J. Syst. Evol. Microbiol.">
        <title>The Global Catalogue of Microorganisms (GCM) 10K type strain sequencing project: providing services to taxonomists for standard genome sequencing and annotation.</title>
        <authorList>
            <consortium name="The Broad Institute Genomics Platform"/>
            <consortium name="The Broad Institute Genome Sequencing Center for Infectious Disease"/>
            <person name="Wu L."/>
            <person name="Ma J."/>
        </authorList>
    </citation>
    <scope>NUCLEOTIDE SEQUENCE [LARGE SCALE GENOMIC DNA]</scope>
    <source>
        <strain evidence="8 9">JCM 6833</strain>
    </source>
</reference>
<protein>
    <submittedName>
        <fullName evidence="8">MFS transporter</fullName>
    </submittedName>
</protein>
<dbReference type="Proteomes" id="UP001501509">
    <property type="component" value="Unassembled WGS sequence"/>
</dbReference>
<feature type="transmembrane region" description="Helical" evidence="6">
    <location>
        <begin position="456"/>
        <end position="475"/>
    </location>
</feature>
<accession>A0ABN3QCH2</accession>
<name>A0ABN3QCH2_9ACTN</name>
<sequence length="499" mass="51854">MNTGIRIPGRRRPTPSGRRRPVLAGRRPGRRWLALAAVLTATFMDLVDVTIVNVALPAIQRDLHAGYAAGQWMAAVYALGYALLLITGGRLGDIFGRRRVFLAGIVGFTAASAVAGAAFSPGMLIGARAAQGVFAGIMVPQALSVITVQFAPGRERTLAFSLYGGLLGVAQVSGPILGGLLTQYGGTLGWRAIFFVNLPVGLAALAGAARWMDDSRAEPPPRLDPAGVVLVGAASLLLTFPLVQGREYGWPWWCAALLAGTLPVLILFAAHERRSASPLVPPLLFARRSFTAGLVLTLALFSGVAACFITLTWGLQFGLGWSPMRVALTGLAWPAGVACTAQFTHRRGHRHARRLVGAGTLIMASGLAGLSVLTMTAGRDLTPWPMVPWLFAAGLGMGLALPILANAVISEVPHHSAGAASGVFNSITQLGGVLGVAAAGLLYFGAAQAPEGTPRALAFSSLALLLAAALSGLLPRRIASGEPGRLPFIDTADTSGRPR</sequence>
<dbReference type="CDD" id="cd17321">
    <property type="entry name" value="MFS_MMR_MDR_like"/>
    <property type="match status" value="1"/>
</dbReference>
<evidence type="ECO:0000313" key="8">
    <source>
        <dbReference type="EMBL" id="GAA2622840.1"/>
    </source>
</evidence>
<feature type="transmembrane region" description="Helical" evidence="6">
    <location>
        <begin position="100"/>
        <end position="119"/>
    </location>
</feature>
<dbReference type="Gene3D" id="1.20.1250.20">
    <property type="entry name" value="MFS general substrate transporter like domains"/>
    <property type="match status" value="1"/>
</dbReference>
<feature type="transmembrane region" description="Helical" evidence="6">
    <location>
        <begin position="389"/>
        <end position="410"/>
    </location>
</feature>
<evidence type="ECO:0000256" key="1">
    <source>
        <dbReference type="ARBA" id="ARBA00004651"/>
    </source>
</evidence>
<dbReference type="RefSeq" id="WP_344546646.1">
    <property type="nucleotide sequence ID" value="NZ_BAAATD010000011.1"/>
</dbReference>
<keyword evidence="9" id="KW-1185">Reference proteome</keyword>
<dbReference type="PRINTS" id="PR01036">
    <property type="entry name" value="TCRTETB"/>
</dbReference>
<organism evidence="8 9">
    <name type="scientific">Actinomadura fulvescens</name>
    <dbReference type="NCBI Taxonomy" id="46160"/>
    <lineage>
        <taxon>Bacteria</taxon>
        <taxon>Bacillati</taxon>
        <taxon>Actinomycetota</taxon>
        <taxon>Actinomycetes</taxon>
        <taxon>Streptosporangiales</taxon>
        <taxon>Thermomonosporaceae</taxon>
        <taxon>Actinomadura</taxon>
    </lineage>
</organism>
<evidence type="ECO:0000256" key="2">
    <source>
        <dbReference type="ARBA" id="ARBA00022692"/>
    </source>
</evidence>
<evidence type="ECO:0000313" key="9">
    <source>
        <dbReference type="Proteomes" id="UP001501509"/>
    </source>
</evidence>
<evidence type="ECO:0000256" key="6">
    <source>
        <dbReference type="SAM" id="Phobius"/>
    </source>
</evidence>
<dbReference type="InterPro" id="IPR036259">
    <property type="entry name" value="MFS_trans_sf"/>
</dbReference>
<gene>
    <name evidence="8" type="ORF">GCM10010411_68660</name>
</gene>
<keyword evidence="3 6" id="KW-1133">Transmembrane helix</keyword>
<keyword evidence="4 6" id="KW-0472">Membrane</keyword>
<feature type="transmembrane region" description="Helical" evidence="6">
    <location>
        <begin position="355"/>
        <end position="377"/>
    </location>
</feature>
<feature type="domain" description="Major facilitator superfamily (MFS) profile" evidence="7">
    <location>
        <begin position="34"/>
        <end position="479"/>
    </location>
</feature>
<feature type="transmembrane region" description="Helical" evidence="6">
    <location>
        <begin position="422"/>
        <end position="444"/>
    </location>
</feature>
<evidence type="ECO:0000256" key="5">
    <source>
        <dbReference type="SAM" id="MobiDB-lite"/>
    </source>
</evidence>
<feature type="region of interest" description="Disordered" evidence="5">
    <location>
        <begin position="1"/>
        <end position="22"/>
    </location>
</feature>
<evidence type="ECO:0000256" key="4">
    <source>
        <dbReference type="ARBA" id="ARBA00023136"/>
    </source>
</evidence>
<dbReference type="Gene3D" id="1.20.1720.10">
    <property type="entry name" value="Multidrug resistance protein D"/>
    <property type="match status" value="1"/>
</dbReference>
<keyword evidence="2 6" id="KW-0812">Transmembrane</keyword>
<feature type="transmembrane region" description="Helical" evidence="6">
    <location>
        <begin position="223"/>
        <end position="244"/>
    </location>
</feature>
<dbReference type="Pfam" id="PF07690">
    <property type="entry name" value="MFS_1"/>
    <property type="match status" value="1"/>
</dbReference>
<feature type="compositionally biased region" description="Basic residues" evidence="5">
    <location>
        <begin position="8"/>
        <end position="21"/>
    </location>
</feature>
<feature type="transmembrane region" description="Helical" evidence="6">
    <location>
        <begin position="188"/>
        <end position="211"/>
    </location>
</feature>
<dbReference type="PANTHER" id="PTHR42718">
    <property type="entry name" value="MAJOR FACILITATOR SUPERFAMILY MULTIDRUG TRANSPORTER MFSC"/>
    <property type="match status" value="1"/>
</dbReference>
<feature type="transmembrane region" description="Helical" evidence="6">
    <location>
        <begin position="326"/>
        <end position="343"/>
    </location>
</feature>
<feature type="transmembrane region" description="Helical" evidence="6">
    <location>
        <begin position="160"/>
        <end position="182"/>
    </location>
</feature>
<dbReference type="SUPFAM" id="SSF103473">
    <property type="entry name" value="MFS general substrate transporter"/>
    <property type="match status" value="1"/>
</dbReference>
<dbReference type="InterPro" id="IPR020846">
    <property type="entry name" value="MFS_dom"/>
</dbReference>
<feature type="transmembrane region" description="Helical" evidence="6">
    <location>
        <begin position="32"/>
        <end position="56"/>
    </location>
</feature>
<comment type="caution">
    <text evidence="8">The sequence shown here is derived from an EMBL/GenBank/DDBJ whole genome shotgun (WGS) entry which is preliminary data.</text>
</comment>
<dbReference type="PANTHER" id="PTHR42718:SF39">
    <property type="entry name" value="ACTINORHODIN TRANSPORTER-RELATED"/>
    <property type="match status" value="1"/>
</dbReference>
<proteinExistence type="predicted"/>
<dbReference type="PROSITE" id="PS50850">
    <property type="entry name" value="MFS"/>
    <property type="match status" value="1"/>
</dbReference>
<feature type="transmembrane region" description="Helical" evidence="6">
    <location>
        <begin position="125"/>
        <end position="148"/>
    </location>
</feature>
<feature type="transmembrane region" description="Helical" evidence="6">
    <location>
        <begin position="250"/>
        <end position="270"/>
    </location>
</feature>
<comment type="subcellular location">
    <subcellularLocation>
        <location evidence="1">Cell membrane</location>
        <topology evidence="1">Multi-pass membrane protein</topology>
    </subcellularLocation>
</comment>
<evidence type="ECO:0000259" key="7">
    <source>
        <dbReference type="PROSITE" id="PS50850"/>
    </source>
</evidence>
<feature type="transmembrane region" description="Helical" evidence="6">
    <location>
        <begin position="290"/>
        <end position="314"/>
    </location>
</feature>
<dbReference type="EMBL" id="BAAATD010000011">
    <property type="protein sequence ID" value="GAA2622840.1"/>
    <property type="molecule type" value="Genomic_DNA"/>
</dbReference>